<reference evidence="1 2" key="1">
    <citation type="journal article" date="2024" name="G3 (Bethesda)">
        <title>Genome assembly of Hibiscus sabdariffa L. provides insights into metabolisms of medicinal natural products.</title>
        <authorList>
            <person name="Kim T."/>
        </authorList>
    </citation>
    <scope>NUCLEOTIDE SEQUENCE [LARGE SCALE GENOMIC DNA]</scope>
    <source>
        <strain evidence="1">TK-2024</strain>
        <tissue evidence="1">Old leaves</tissue>
    </source>
</reference>
<protein>
    <submittedName>
        <fullName evidence="1">Uncharacterized protein</fullName>
    </submittedName>
</protein>
<name>A0ABR2TDQ0_9ROSI</name>
<organism evidence="1 2">
    <name type="scientific">Hibiscus sabdariffa</name>
    <name type="common">roselle</name>
    <dbReference type="NCBI Taxonomy" id="183260"/>
    <lineage>
        <taxon>Eukaryota</taxon>
        <taxon>Viridiplantae</taxon>
        <taxon>Streptophyta</taxon>
        <taxon>Embryophyta</taxon>
        <taxon>Tracheophyta</taxon>
        <taxon>Spermatophyta</taxon>
        <taxon>Magnoliopsida</taxon>
        <taxon>eudicotyledons</taxon>
        <taxon>Gunneridae</taxon>
        <taxon>Pentapetalae</taxon>
        <taxon>rosids</taxon>
        <taxon>malvids</taxon>
        <taxon>Malvales</taxon>
        <taxon>Malvaceae</taxon>
        <taxon>Malvoideae</taxon>
        <taxon>Hibiscus</taxon>
    </lineage>
</organism>
<accession>A0ABR2TDQ0</accession>
<comment type="caution">
    <text evidence="1">The sequence shown here is derived from an EMBL/GenBank/DDBJ whole genome shotgun (WGS) entry which is preliminary data.</text>
</comment>
<keyword evidence="2" id="KW-1185">Reference proteome</keyword>
<gene>
    <name evidence="1" type="ORF">V6N11_077621</name>
</gene>
<dbReference type="Proteomes" id="UP001396334">
    <property type="component" value="Unassembled WGS sequence"/>
</dbReference>
<evidence type="ECO:0000313" key="1">
    <source>
        <dbReference type="EMBL" id="KAK9035583.1"/>
    </source>
</evidence>
<dbReference type="EMBL" id="JBBPBN010000006">
    <property type="protein sequence ID" value="KAK9035583.1"/>
    <property type="molecule type" value="Genomic_DNA"/>
</dbReference>
<evidence type="ECO:0000313" key="2">
    <source>
        <dbReference type="Proteomes" id="UP001396334"/>
    </source>
</evidence>
<proteinExistence type="predicted"/>
<sequence length="145" mass="16101">MESQEDSIDDNTLRNEGVLNSLQKNGLEQSAQGSLQDIVVADSIDVAETTKQDNGTGVQLIKLERIWVDNKQINFRVIDVSLFSNGIVDEEIGLIACFETSRERLNELVMDARDLVVSHTEILRAGKDPNADVNTEQLEESALDK</sequence>